<reference evidence="3" key="1">
    <citation type="journal article" date="2013" name="Genome Announc.">
        <title>Draft genome sequence of the basidiomycetous yeast-like fungus Pseudozyma hubeiensis SY62, which produces an abundant amount of the biosurfactant mannosylerythritol lipids.</title>
        <authorList>
            <person name="Konishi M."/>
            <person name="Hatada Y."/>
            <person name="Horiuchi J."/>
        </authorList>
    </citation>
    <scope>NUCLEOTIDE SEQUENCE [LARGE SCALE GENOMIC DNA]</scope>
    <source>
        <strain evidence="3">SY62</strain>
    </source>
</reference>
<feature type="compositionally biased region" description="Polar residues" evidence="1">
    <location>
        <begin position="410"/>
        <end position="424"/>
    </location>
</feature>
<proteinExistence type="predicted"/>
<evidence type="ECO:0000313" key="2">
    <source>
        <dbReference type="EMBL" id="GAC99680.1"/>
    </source>
</evidence>
<protein>
    <submittedName>
        <fullName evidence="2">Uncharacterized protein</fullName>
    </submittedName>
</protein>
<dbReference type="HOGENOM" id="CLU_598677_0_0_1"/>
<feature type="compositionally biased region" description="Low complexity" evidence="1">
    <location>
        <begin position="352"/>
        <end position="364"/>
    </location>
</feature>
<evidence type="ECO:0000256" key="1">
    <source>
        <dbReference type="SAM" id="MobiDB-lite"/>
    </source>
</evidence>
<keyword evidence="3" id="KW-1185">Reference proteome</keyword>
<sequence>MVDVDGATRRATAIAERTGPCSAPFAKGGRGMPRLDCQYGGMKRCKDVIVVRLRNCNQETSASRRSSTKLKLHILSFVDARRHRRSRIMLASPSAHSRSSRSDDESIRTSDSSIKTPDSSVIAISPRAERHVKMSNEYLYMFPPVPAPRATGAALRDFNLPKPVPMDLGVIDDDAMEAAWEDGSCVDGSSPRLKQGGSFSESVSEDRFEVDALKRQVQQLQMALQLQGQQLAYVESQHGHQRFAPQRPPKATSRPRAFPAQPPPPAAALPRPTHAQQSHTADSLLHHYTQQGPAVAHPYADVNRQRPFSSPQPSVDSDKLEHIDRKLAVLEQLIEAMNVQAHSNPSLPPSRPTTATAAPQQRAPQPTPSPVPATPSLRPKLSSILGLKKPASTNTLTYTHRNSISAISLGGQSCESQTTSTARVSWSRKRTERVEQPKVKVRQGPGRGRITIREPVV</sequence>
<dbReference type="Proteomes" id="UP000014071">
    <property type="component" value="Unassembled WGS sequence"/>
</dbReference>
<gene>
    <name evidence="2" type="ORF">PHSY_007283</name>
</gene>
<dbReference type="RefSeq" id="XP_012193267.1">
    <property type="nucleotide sequence ID" value="XM_012337877.1"/>
</dbReference>
<dbReference type="AlphaFoldDB" id="R9PNG3"/>
<accession>R9PNG3</accession>
<feature type="region of interest" description="Disordered" evidence="1">
    <location>
        <begin position="88"/>
        <end position="121"/>
    </location>
</feature>
<feature type="region of interest" description="Disordered" evidence="1">
    <location>
        <begin position="235"/>
        <end position="281"/>
    </location>
</feature>
<feature type="region of interest" description="Disordered" evidence="1">
    <location>
        <begin position="410"/>
        <end position="457"/>
    </location>
</feature>
<dbReference type="eggNOG" id="ENOG502TGHR">
    <property type="taxonomic scope" value="Eukaryota"/>
</dbReference>
<feature type="region of interest" description="Disordered" evidence="1">
    <location>
        <begin position="342"/>
        <end position="379"/>
    </location>
</feature>
<dbReference type="GeneID" id="24112546"/>
<evidence type="ECO:0000313" key="3">
    <source>
        <dbReference type="Proteomes" id="UP000014071"/>
    </source>
</evidence>
<name>R9PNG3_PSEHS</name>
<organism evidence="2 3">
    <name type="scientific">Pseudozyma hubeiensis (strain SY62)</name>
    <name type="common">Yeast</name>
    <dbReference type="NCBI Taxonomy" id="1305764"/>
    <lineage>
        <taxon>Eukaryota</taxon>
        <taxon>Fungi</taxon>
        <taxon>Dikarya</taxon>
        <taxon>Basidiomycota</taxon>
        <taxon>Ustilaginomycotina</taxon>
        <taxon>Ustilaginomycetes</taxon>
        <taxon>Ustilaginales</taxon>
        <taxon>Ustilaginaceae</taxon>
        <taxon>Pseudozyma</taxon>
    </lineage>
</organism>
<dbReference type="OrthoDB" id="2555956at2759"/>
<dbReference type="EMBL" id="DF238832">
    <property type="protein sequence ID" value="GAC99680.1"/>
    <property type="molecule type" value="Genomic_DNA"/>
</dbReference>